<feature type="binding site" evidence="7">
    <location>
        <position position="202"/>
    </location>
    <ligand>
        <name>Zn(2+)</name>
        <dbReference type="ChEBI" id="CHEBI:29105"/>
        <label>1</label>
    </ligand>
</feature>
<dbReference type="InterPro" id="IPR001261">
    <property type="entry name" value="ArgE/DapE_CS"/>
</dbReference>
<feature type="domain" description="Peptidase M20 dimerisation" evidence="8">
    <location>
        <begin position="285"/>
        <end position="450"/>
    </location>
</feature>
<dbReference type="InParanoid" id="A0A1Y1USK4"/>
<dbReference type="PROSITE" id="PS00758">
    <property type="entry name" value="ARGE_DAPE_CPG2_1"/>
    <property type="match status" value="1"/>
</dbReference>
<dbReference type="GO" id="GO:0004181">
    <property type="term" value="F:metallocarboxypeptidase activity"/>
    <property type="evidence" value="ECO:0007669"/>
    <property type="project" value="InterPro"/>
</dbReference>
<dbReference type="EMBL" id="NBSH01000002">
    <property type="protein sequence ID" value="ORX40185.1"/>
    <property type="molecule type" value="Genomic_DNA"/>
</dbReference>
<dbReference type="PANTHER" id="PTHR45962:SF1">
    <property type="entry name" value="N-FATTY-ACYL-AMINO ACID SYNTHASE_HYDROLASE PM20D1"/>
    <property type="match status" value="1"/>
</dbReference>
<evidence type="ECO:0000256" key="5">
    <source>
        <dbReference type="ARBA" id="ARBA00022833"/>
    </source>
</evidence>
<dbReference type="SUPFAM" id="SSF53187">
    <property type="entry name" value="Zn-dependent exopeptidases"/>
    <property type="match status" value="1"/>
</dbReference>
<dbReference type="InterPro" id="IPR002933">
    <property type="entry name" value="Peptidase_M20"/>
</dbReference>
<dbReference type="Pfam" id="PF07687">
    <property type="entry name" value="M20_dimer"/>
    <property type="match status" value="1"/>
</dbReference>
<feature type="active site" description="Proton acceptor" evidence="6">
    <location>
        <position position="237"/>
    </location>
</feature>
<keyword evidence="5 7" id="KW-0862">Zinc</keyword>
<dbReference type="RefSeq" id="XP_021873970.1">
    <property type="nucleotide sequence ID" value="XM_022013143.1"/>
</dbReference>
<dbReference type="GO" id="GO:0051603">
    <property type="term" value="P:proteolysis involved in protein catabolic process"/>
    <property type="evidence" value="ECO:0007669"/>
    <property type="project" value="TreeGrafter"/>
</dbReference>
<comment type="similarity">
    <text evidence="1">Belongs to the peptidase M20A family.</text>
</comment>
<evidence type="ECO:0000313" key="10">
    <source>
        <dbReference type="Proteomes" id="UP000193218"/>
    </source>
</evidence>
<evidence type="ECO:0000256" key="2">
    <source>
        <dbReference type="ARBA" id="ARBA00022670"/>
    </source>
</evidence>
<dbReference type="PANTHER" id="PTHR45962">
    <property type="entry name" value="N-FATTY-ACYL-AMINO ACID SYNTHASE/HYDROLASE PM20D1"/>
    <property type="match status" value="1"/>
</dbReference>
<feature type="binding site" evidence="7">
    <location>
        <position position="266"/>
    </location>
    <ligand>
        <name>Zn(2+)</name>
        <dbReference type="ChEBI" id="CHEBI:29105"/>
        <label>2</label>
    </ligand>
</feature>
<evidence type="ECO:0000256" key="1">
    <source>
        <dbReference type="ARBA" id="ARBA00006247"/>
    </source>
</evidence>
<comment type="caution">
    <text evidence="9">The sequence shown here is derived from an EMBL/GenBank/DDBJ whole genome shotgun (WGS) entry which is preliminary data.</text>
</comment>
<dbReference type="SUPFAM" id="SSF55031">
    <property type="entry name" value="Bacterial exopeptidase dimerisation domain"/>
    <property type="match status" value="1"/>
</dbReference>
<dbReference type="AlphaFoldDB" id="A0A1Y1USK4"/>
<gene>
    <name evidence="9" type="ORF">BD324DRAFT_575762</name>
</gene>
<dbReference type="GeneID" id="33554951"/>
<dbReference type="Gene3D" id="1.10.150.900">
    <property type="match status" value="1"/>
</dbReference>
<feature type="binding site" evidence="7">
    <location>
        <position position="167"/>
    </location>
    <ligand>
        <name>Zn(2+)</name>
        <dbReference type="ChEBI" id="CHEBI:29105"/>
        <label>2</label>
    </ligand>
</feature>
<keyword evidence="10" id="KW-1185">Reference proteome</keyword>
<dbReference type="CDD" id="cd05674">
    <property type="entry name" value="M20_yscS"/>
    <property type="match status" value="1"/>
</dbReference>
<dbReference type="STRING" id="4999.A0A1Y1USK4"/>
<keyword evidence="2" id="KW-0645">Protease</keyword>
<sequence>MSKTDTAPLLPHGSSTRGTTSKRSLALVLSLFALVALLTPSPLSILSATISSIASLRVDAKGGSCDQADPLMPSLDQHNTSSVRSFKDRIIKWHQGVIRIPTFVFDEMGEPGEDPKWEIFHDLHRYLEQSYPLVHEHLKLTKVDTIGLVYEWIGSDTSLQPLMLTAHQDVVPVLPETLYQWQQPPFEGVYDGKYIWGRGSSDDKSGLTSILAAIELLLETSDFKPRRTVVLGFGHDEERGGQRGAPAIRDWLLETYGRDSMALLVDEGSGLSYNWGRRFALPAVAEKGKHNLNMTVSTLGGHSSIPPKHTNIGLTSLLIAELEKNPHQPMLEQSSPIWGYLQCASRYAPEIPRPLKRSVAKSQGSMKAFKRLPQDIIEHGLGTKPEGKGQGKMAEAIISTTQAADIMHAGFKINALPEVSEVMVNHRINIHSSVKDVQKHIIQTLRPIAEQLDLTLSAWGQEYHPKGETRGTVYLSDAYEVPHGPAPITPTSMDNAAWRVFAGTSRGMWASRAEVSEDGSMVHLEEDDQLVVAPFMGTGNTDTRRYWDLTRNIYRFRYFPDDDSQGAHTINEKVDADAIVEFTRYYQALILNVDASTEL</sequence>
<dbReference type="InterPro" id="IPR017141">
    <property type="entry name" value="Pept_M20_carboxypep"/>
</dbReference>
<accession>A0A1Y1USK4</accession>
<dbReference type="PIRSF" id="PIRSF037217">
    <property type="entry name" value="Carboxypeptidase_S"/>
    <property type="match status" value="1"/>
</dbReference>
<name>A0A1Y1USK4_9TREE</name>
<dbReference type="Pfam" id="PF01546">
    <property type="entry name" value="Peptidase_M20"/>
    <property type="match status" value="1"/>
</dbReference>
<dbReference type="InterPro" id="IPR047177">
    <property type="entry name" value="Pept_M20A"/>
</dbReference>
<evidence type="ECO:0000313" key="9">
    <source>
        <dbReference type="EMBL" id="ORX40185.1"/>
    </source>
</evidence>
<dbReference type="GO" id="GO:0000328">
    <property type="term" value="C:fungal-type vacuole lumen"/>
    <property type="evidence" value="ECO:0007669"/>
    <property type="project" value="TreeGrafter"/>
</dbReference>
<evidence type="ECO:0000256" key="3">
    <source>
        <dbReference type="ARBA" id="ARBA00022723"/>
    </source>
</evidence>
<dbReference type="InterPro" id="IPR036264">
    <property type="entry name" value="Bact_exopeptidase_dim_dom"/>
</dbReference>
<feature type="binding site" evidence="7">
    <location>
        <position position="202"/>
    </location>
    <ligand>
        <name>Zn(2+)</name>
        <dbReference type="ChEBI" id="CHEBI:29105"/>
        <label>2</label>
    </ligand>
</feature>
<dbReference type="Gene3D" id="3.40.630.10">
    <property type="entry name" value="Zn peptidases"/>
    <property type="match status" value="1"/>
</dbReference>
<dbReference type="InterPro" id="IPR011650">
    <property type="entry name" value="Peptidase_M20_dimer"/>
</dbReference>
<organism evidence="9 10">
    <name type="scientific">Kockovaella imperatae</name>
    <dbReference type="NCBI Taxonomy" id="4999"/>
    <lineage>
        <taxon>Eukaryota</taxon>
        <taxon>Fungi</taxon>
        <taxon>Dikarya</taxon>
        <taxon>Basidiomycota</taxon>
        <taxon>Agaricomycotina</taxon>
        <taxon>Tremellomycetes</taxon>
        <taxon>Tremellales</taxon>
        <taxon>Cuniculitremaceae</taxon>
        <taxon>Kockovaella</taxon>
    </lineage>
</organism>
<dbReference type="OrthoDB" id="3064516at2759"/>
<keyword evidence="3 7" id="KW-0479">Metal-binding</keyword>
<evidence type="ECO:0000256" key="6">
    <source>
        <dbReference type="PIRSR" id="PIRSR037217-1"/>
    </source>
</evidence>
<feature type="active site" evidence="6">
    <location>
        <position position="169"/>
    </location>
</feature>
<reference evidence="9 10" key="1">
    <citation type="submission" date="2017-03" db="EMBL/GenBank/DDBJ databases">
        <title>Widespread Adenine N6-methylation of Active Genes in Fungi.</title>
        <authorList>
            <consortium name="DOE Joint Genome Institute"/>
            <person name="Mondo S.J."/>
            <person name="Dannebaum R.O."/>
            <person name="Kuo R.C."/>
            <person name="Louie K.B."/>
            <person name="Bewick A.J."/>
            <person name="Labutti K."/>
            <person name="Haridas S."/>
            <person name="Kuo A."/>
            <person name="Salamov A."/>
            <person name="Ahrendt S.R."/>
            <person name="Lau R."/>
            <person name="Bowen B.P."/>
            <person name="Lipzen A."/>
            <person name="Sullivan W."/>
            <person name="Andreopoulos W.B."/>
            <person name="Clum A."/>
            <person name="Lindquist E."/>
            <person name="Daum C."/>
            <person name="Northen T.R."/>
            <person name="Ramamoorthy G."/>
            <person name="Schmitz R.J."/>
            <person name="Gryganskyi A."/>
            <person name="Culley D."/>
            <person name="Magnuson J."/>
            <person name="James T.Y."/>
            <person name="O'Malley M.A."/>
            <person name="Stajich J.E."/>
            <person name="Spatafora J.W."/>
            <person name="Visel A."/>
            <person name="Grigoriev I.V."/>
        </authorList>
    </citation>
    <scope>NUCLEOTIDE SEQUENCE [LARGE SCALE GENOMIC DNA]</scope>
    <source>
        <strain evidence="9 10">NRRL Y-17943</strain>
    </source>
</reference>
<keyword evidence="4" id="KW-0378">Hydrolase</keyword>
<evidence type="ECO:0000256" key="4">
    <source>
        <dbReference type="ARBA" id="ARBA00022801"/>
    </source>
</evidence>
<dbReference type="Proteomes" id="UP000193218">
    <property type="component" value="Unassembled WGS sequence"/>
</dbReference>
<keyword evidence="9" id="KW-0121">Carboxypeptidase</keyword>
<feature type="binding site" evidence="7">
    <location>
        <position position="238"/>
    </location>
    <ligand>
        <name>Zn(2+)</name>
        <dbReference type="ChEBI" id="CHEBI:29105"/>
        <label>1</label>
    </ligand>
</feature>
<dbReference type="GO" id="GO:0046872">
    <property type="term" value="F:metal ion binding"/>
    <property type="evidence" value="ECO:0007669"/>
    <property type="project" value="UniProtKB-KW"/>
</dbReference>
<proteinExistence type="inferred from homology"/>
<evidence type="ECO:0000256" key="7">
    <source>
        <dbReference type="PIRSR" id="PIRSR037217-2"/>
    </source>
</evidence>
<evidence type="ECO:0000259" key="8">
    <source>
        <dbReference type="Pfam" id="PF07687"/>
    </source>
</evidence>
<feature type="binding site" evidence="7">
    <location>
        <position position="568"/>
    </location>
    <ligand>
        <name>Zn(2+)</name>
        <dbReference type="ChEBI" id="CHEBI:29105"/>
        <label>1</label>
    </ligand>
</feature>
<protein>
    <submittedName>
        <fullName evidence="9">Putative carboxypeptidase s</fullName>
    </submittedName>
</protein>